<gene>
    <name evidence="3" type="ORF">SAMN06265340_10395</name>
</gene>
<dbReference type="SUPFAM" id="SSF52218">
    <property type="entry name" value="Flavoproteins"/>
    <property type="match status" value="1"/>
</dbReference>
<dbReference type="AlphaFoldDB" id="A0A238YEF4"/>
<dbReference type="Pfam" id="PF19583">
    <property type="entry name" value="ODP"/>
    <property type="match status" value="1"/>
</dbReference>
<dbReference type="Proteomes" id="UP000198405">
    <property type="component" value="Unassembled WGS sequence"/>
</dbReference>
<dbReference type="InterPro" id="IPR045761">
    <property type="entry name" value="ODP_dom"/>
</dbReference>
<dbReference type="GO" id="GO:0010181">
    <property type="term" value="F:FMN binding"/>
    <property type="evidence" value="ECO:0007669"/>
    <property type="project" value="InterPro"/>
</dbReference>
<dbReference type="CDD" id="cd07709">
    <property type="entry name" value="flavodiiron_proteins_MBL-fold"/>
    <property type="match status" value="1"/>
</dbReference>
<reference evidence="4" key="1">
    <citation type="submission" date="2017-06" db="EMBL/GenBank/DDBJ databases">
        <authorList>
            <person name="Varghese N."/>
            <person name="Submissions S."/>
        </authorList>
    </citation>
    <scope>NUCLEOTIDE SEQUENCE [LARGE SCALE GENOMIC DNA]</scope>
    <source>
        <strain evidence="4">DSM 15668</strain>
    </source>
</reference>
<feature type="domain" description="Flavodoxin-like" evidence="2">
    <location>
        <begin position="251"/>
        <end position="389"/>
    </location>
</feature>
<sequence length="401" mass="45234">MSVKQIKENIYWVGAIDWDRVIFDEIIPLPEGTSYNAYIVKGSEKTALIDTVEPAKGEELIENLKTLKVEKLDYIISNHTEQDHSGMIPEILKLYPEAKVVTNKKCKQMLIDHLHIEEEKFIVVDDKETISLGDKTLQFFLAPWVHWPETMFTYAVEDKVLFPCDFLGSHIATSELFDTSDENKAKIYLEAKRYYATIMMPFRKFIVKYLELIDQLNPEIIAPSHGVVMKEPEWILNNYKVWVSDEVKPLVLIPFVSMHESTRIMVEFLARKLSDLGVAVRPYNVMTADIGNIAMDLVDAAAVVFATPAVLAGAHPSIISLAYLANGLRPKVKFASAIGSYGWSATATVKHIQQNLSSLKAEWIEEVMVKGAPSDSDFERLENLARTLAEKVKSVATLPLS</sequence>
<dbReference type="InterPro" id="IPR016440">
    <property type="entry name" value="Rubredoxin-O_OxRdtase"/>
</dbReference>
<comment type="similarity">
    <text evidence="1">In the N-terminal section; belongs to the zinc metallo-hydrolase group 3 family.</text>
</comment>
<dbReference type="GO" id="GO:0009055">
    <property type="term" value="F:electron transfer activity"/>
    <property type="evidence" value="ECO:0007669"/>
    <property type="project" value="InterPro"/>
</dbReference>
<evidence type="ECO:0000313" key="3">
    <source>
        <dbReference type="EMBL" id="SNR69615.1"/>
    </source>
</evidence>
<evidence type="ECO:0000259" key="2">
    <source>
        <dbReference type="PROSITE" id="PS50902"/>
    </source>
</evidence>
<proteinExistence type="inferred from homology"/>
<dbReference type="InterPro" id="IPR008254">
    <property type="entry name" value="Flavodoxin/NO_synth"/>
</dbReference>
<dbReference type="GO" id="GO:0016491">
    <property type="term" value="F:oxidoreductase activity"/>
    <property type="evidence" value="ECO:0007669"/>
    <property type="project" value="InterPro"/>
</dbReference>
<organism evidence="3 4">
    <name type="scientific">Desulfurobacterium atlanticum</name>
    <dbReference type="NCBI Taxonomy" id="240169"/>
    <lineage>
        <taxon>Bacteria</taxon>
        <taxon>Pseudomonadati</taxon>
        <taxon>Aquificota</taxon>
        <taxon>Aquificia</taxon>
        <taxon>Desulfurobacteriales</taxon>
        <taxon>Desulfurobacteriaceae</taxon>
        <taxon>Desulfurobacterium</taxon>
    </lineage>
</organism>
<dbReference type="PIRSF" id="PIRSF005243">
    <property type="entry name" value="ROO"/>
    <property type="match status" value="1"/>
</dbReference>
<evidence type="ECO:0000313" key="4">
    <source>
        <dbReference type="Proteomes" id="UP000198405"/>
    </source>
</evidence>
<dbReference type="PROSITE" id="PS50902">
    <property type="entry name" value="FLAVODOXIN_LIKE"/>
    <property type="match status" value="1"/>
</dbReference>
<accession>A0A238YEF4</accession>
<keyword evidence="4" id="KW-1185">Reference proteome</keyword>
<dbReference type="InterPro" id="IPR001279">
    <property type="entry name" value="Metallo-B-lactamas"/>
</dbReference>
<dbReference type="EMBL" id="FZOB01000003">
    <property type="protein sequence ID" value="SNR69615.1"/>
    <property type="molecule type" value="Genomic_DNA"/>
</dbReference>
<dbReference type="InterPro" id="IPR029039">
    <property type="entry name" value="Flavoprotein-like_sf"/>
</dbReference>
<dbReference type="RefSeq" id="WP_089322642.1">
    <property type="nucleotide sequence ID" value="NZ_FZOB01000003.1"/>
</dbReference>
<name>A0A238YEF4_9BACT</name>
<dbReference type="InterPro" id="IPR036866">
    <property type="entry name" value="RibonucZ/Hydroxyglut_hydro"/>
</dbReference>
<dbReference type="SMART" id="SM00849">
    <property type="entry name" value="Lactamase_B"/>
    <property type="match status" value="1"/>
</dbReference>
<dbReference type="SUPFAM" id="SSF56281">
    <property type="entry name" value="Metallo-hydrolase/oxidoreductase"/>
    <property type="match status" value="1"/>
</dbReference>
<dbReference type="OrthoDB" id="9807946at2"/>
<evidence type="ECO:0000256" key="1">
    <source>
        <dbReference type="ARBA" id="ARBA00007121"/>
    </source>
</evidence>
<dbReference type="PANTHER" id="PTHR43717:SF1">
    <property type="entry name" value="ANAEROBIC NITRIC OXIDE REDUCTASE FLAVORUBREDOXIN"/>
    <property type="match status" value="1"/>
</dbReference>
<dbReference type="GO" id="GO:0046872">
    <property type="term" value="F:metal ion binding"/>
    <property type="evidence" value="ECO:0007669"/>
    <property type="project" value="InterPro"/>
</dbReference>
<protein>
    <submittedName>
        <fullName evidence="3">Flavorubredoxin</fullName>
    </submittedName>
</protein>
<dbReference type="Gene3D" id="3.40.50.360">
    <property type="match status" value="1"/>
</dbReference>
<dbReference type="Gene3D" id="3.60.15.10">
    <property type="entry name" value="Ribonuclease Z/Hydroxyacylglutathione hydrolase-like"/>
    <property type="match status" value="1"/>
</dbReference>
<dbReference type="PANTHER" id="PTHR43717">
    <property type="entry name" value="ANAEROBIC NITRIC OXIDE REDUCTASE FLAVORUBREDOXIN"/>
    <property type="match status" value="1"/>
</dbReference>